<dbReference type="EMBL" id="JAINDJ010000002">
    <property type="protein sequence ID" value="KAG9456721.1"/>
    <property type="molecule type" value="Genomic_DNA"/>
</dbReference>
<name>A0AAV7FA61_ARIFI</name>
<dbReference type="PANTHER" id="PTHR14942:SF9">
    <property type="entry name" value="OS02G0188500 PROTEIN"/>
    <property type="match status" value="1"/>
</dbReference>
<accession>A0AAV7FA61</accession>
<reference evidence="2 3" key="1">
    <citation type="submission" date="2021-07" db="EMBL/GenBank/DDBJ databases">
        <title>The Aristolochia fimbriata genome: insights into angiosperm evolution, floral development and chemical biosynthesis.</title>
        <authorList>
            <person name="Jiao Y."/>
        </authorList>
    </citation>
    <scope>NUCLEOTIDE SEQUENCE [LARGE SCALE GENOMIC DNA]</scope>
    <source>
        <strain evidence="2">IBCAS-2021</strain>
        <tissue evidence="2">Leaf</tissue>
    </source>
</reference>
<dbReference type="PANTHER" id="PTHR14942">
    <property type="entry name" value="U11/U12 SMALL NUCLEAR RIBONUCLEOPROTEIN 25 KDA PROTEIN"/>
    <property type="match status" value="1"/>
</dbReference>
<dbReference type="InterPro" id="IPR040610">
    <property type="entry name" value="SNRNP25_ubiquitin"/>
</dbReference>
<proteinExistence type="predicted"/>
<dbReference type="Pfam" id="PF18036">
    <property type="entry name" value="Ubiquitin_4"/>
    <property type="match status" value="1"/>
</dbReference>
<evidence type="ECO:0000313" key="2">
    <source>
        <dbReference type="EMBL" id="KAG9456721.1"/>
    </source>
</evidence>
<organism evidence="2 3">
    <name type="scientific">Aristolochia fimbriata</name>
    <name type="common">White veined hardy Dutchman's pipe vine</name>
    <dbReference type="NCBI Taxonomy" id="158543"/>
    <lineage>
        <taxon>Eukaryota</taxon>
        <taxon>Viridiplantae</taxon>
        <taxon>Streptophyta</taxon>
        <taxon>Embryophyta</taxon>
        <taxon>Tracheophyta</taxon>
        <taxon>Spermatophyta</taxon>
        <taxon>Magnoliopsida</taxon>
        <taxon>Magnoliidae</taxon>
        <taxon>Piperales</taxon>
        <taxon>Aristolochiaceae</taxon>
        <taxon>Aristolochia</taxon>
    </lineage>
</organism>
<gene>
    <name evidence="2" type="ORF">H6P81_001229</name>
</gene>
<dbReference type="Gene3D" id="3.10.20.90">
    <property type="entry name" value="Phosphatidylinositol 3-kinase Catalytic Subunit, Chain A, domain 1"/>
    <property type="match status" value="1"/>
</dbReference>
<dbReference type="InterPro" id="IPR039690">
    <property type="entry name" value="SNRNP25"/>
</dbReference>
<dbReference type="SUPFAM" id="SSF54236">
    <property type="entry name" value="Ubiquitin-like"/>
    <property type="match status" value="1"/>
</dbReference>
<keyword evidence="3" id="KW-1185">Reference proteome</keyword>
<dbReference type="AlphaFoldDB" id="A0AAV7FA61"/>
<comment type="caution">
    <text evidence="2">The sequence shown here is derived from an EMBL/GenBank/DDBJ whole genome shotgun (WGS) entry which is preliminary data.</text>
</comment>
<sequence>MACDEGALFLLEARRSPPLSPKRIDCLPRRSFNYRRLPHDLFLKLTILKLDGSSFDVQVMSTASVLELKQAVEEFFSRSPGEDDDDISWSLVWGHFCLSYKSYKLVNDKDALRTFGVQDGDQLCFARHLSMNNIPVVKKQQRNQNTAFRGYSLSLTGPIIRGTNRKAKHLKDVAGDQDEKSYFVLNDPETDIIGHKEFKLVHLLRHWLTHARCWSSGRKRSRKGWVRVARLRNAS</sequence>
<protein>
    <recommendedName>
        <fullName evidence="1">SNRNP25 ubiquitin-like domain-containing protein</fullName>
    </recommendedName>
</protein>
<dbReference type="InterPro" id="IPR029071">
    <property type="entry name" value="Ubiquitin-like_domsf"/>
</dbReference>
<dbReference type="CDD" id="cd17058">
    <property type="entry name" value="Ubl_SNRNP25"/>
    <property type="match status" value="1"/>
</dbReference>
<dbReference type="Proteomes" id="UP000825729">
    <property type="component" value="Unassembled WGS sequence"/>
</dbReference>
<evidence type="ECO:0000313" key="3">
    <source>
        <dbReference type="Proteomes" id="UP000825729"/>
    </source>
</evidence>
<feature type="domain" description="SNRNP25 ubiquitin-like" evidence="1">
    <location>
        <begin position="43"/>
        <end position="129"/>
    </location>
</feature>
<dbReference type="GO" id="GO:0000398">
    <property type="term" value="P:mRNA splicing, via spliceosome"/>
    <property type="evidence" value="ECO:0007669"/>
    <property type="project" value="InterPro"/>
</dbReference>
<evidence type="ECO:0000259" key="1">
    <source>
        <dbReference type="Pfam" id="PF18036"/>
    </source>
</evidence>